<evidence type="ECO:0000313" key="2">
    <source>
        <dbReference type="EMBL" id="CAE7936660.1"/>
    </source>
</evidence>
<dbReference type="Proteomes" id="UP000601435">
    <property type="component" value="Unassembled WGS sequence"/>
</dbReference>
<keyword evidence="3" id="KW-1185">Reference proteome</keyword>
<name>A0A813BZS7_9DINO</name>
<dbReference type="AlphaFoldDB" id="A0A813BZS7"/>
<comment type="caution">
    <text evidence="2">The sequence shown here is derived from an EMBL/GenBank/DDBJ whole genome shotgun (WGS) entry which is preliminary data.</text>
</comment>
<proteinExistence type="predicted"/>
<evidence type="ECO:0000313" key="3">
    <source>
        <dbReference type="Proteomes" id="UP000601435"/>
    </source>
</evidence>
<protein>
    <submittedName>
        <fullName evidence="2">Uncharacterized protein</fullName>
    </submittedName>
</protein>
<gene>
    <name evidence="2" type="ORF">SNEC2469_LOCUS32808</name>
</gene>
<feature type="region of interest" description="Disordered" evidence="1">
    <location>
        <begin position="27"/>
        <end position="56"/>
    </location>
</feature>
<accession>A0A813BZS7</accession>
<feature type="compositionally biased region" description="Basic residues" evidence="1">
    <location>
        <begin position="37"/>
        <end position="53"/>
    </location>
</feature>
<sequence>MRTLRREIGPLMLMLGARFAGRRLHRERRRLLERPPPRARPRVQKSRSRSKRMQRGEPMWHSMLVLTLCMFGKRWESACCINAASLVSDIVVWHCFLPLQTRGPMPGQSCEMK</sequence>
<organism evidence="2 3">
    <name type="scientific">Symbiodinium necroappetens</name>
    <dbReference type="NCBI Taxonomy" id="1628268"/>
    <lineage>
        <taxon>Eukaryota</taxon>
        <taxon>Sar</taxon>
        <taxon>Alveolata</taxon>
        <taxon>Dinophyceae</taxon>
        <taxon>Suessiales</taxon>
        <taxon>Symbiodiniaceae</taxon>
        <taxon>Symbiodinium</taxon>
    </lineage>
</organism>
<reference evidence="2" key="1">
    <citation type="submission" date="2021-02" db="EMBL/GenBank/DDBJ databases">
        <authorList>
            <person name="Dougan E. K."/>
            <person name="Rhodes N."/>
            <person name="Thang M."/>
            <person name="Chan C."/>
        </authorList>
    </citation>
    <scope>NUCLEOTIDE SEQUENCE</scope>
</reference>
<evidence type="ECO:0000256" key="1">
    <source>
        <dbReference type="SAM" id="MobiDB-lite"/>
    </source>
</evidence>
<dbReference type="EMBL" id="CAJNJA010084203">
    <property type="protein sequence ID" value="CAE7936660.1"/>
    <property type="molecule type" value="Genomic_DNA"/>
</dbReference>